<dbReference type="Proteomes" id="UP001053296">
    <property type="component" value="Chromosome"/>
</dbReference>
<keyword evidence="3" id="KW-1185">Reference proteome</keyword>
<evidence type="ECO:0000313" key="2">
    <source>
        <dbReference type="EMBL" id="BCS89571.1"/>
    </source>
</evidence>
<dbReference type="RefSeq" id="WP_229591539.1">
    <property type="nucleotide sequence ID" value="NZ_AP024485.1"/>
</dbReference>
<dbReference type="EMBL" id="AP024485">
    <property type="protein sequence ID" value="BCS89571.1"/>
    <property type="molecule type" value="Genomic_DNA"/>
</dbReference>
<sequence>MSKSPMPLYVGDISALARNVRGRLQDSETIPSHVEMLNLLVKASGYRNFQHFKAQFEARKGLDLPKPHGAEINFKRVKRVLRLFDADGYLTHWPKKYSERVICLWVMWSRISARKTYTECEISELLEQQHLFEDHALLRRQLVDLKLMNRTPDGREYQRIEAQPPAEALEVLARMR</sequence>
<evidence type="ECO:0000313" key="3">
    <source>
        <dbReference type="Proteomes" id="UP001053296"/>
    </source>
</evidence>
<feature type="domain" description="DUF2087" evidence="1">
    <location>
        <begin position="90"/>
        <end position="159"/>
    </location>
</feature>
<evidence type="ECO:0000259" key="1">
    <source>
        <dbReference type="Pfam" id="PF09860"/>
    </source>
</evidence>
<dbReference type="Pfam" id="PF09860">
    <property type="entry name" value="DUF2087"/>
    <property type="match status" value="1"/>
</dbReference>
<accession>A0ABN6EWQ0</accession>
<gene>
    <name evidence="2" type="ORF">PSDVSF_28130</name>
</gene>
<reference evidence="2" key="1">
    <citation type="journal article" date="2022" name="Arch. Microbiol.">
        <title>Pseudodesulfovibrio sediminis sp. nov., a mesophilic and neutrophilic sulfate-reducing bacterium isolated from sediment of a brackish lake.</title>
        <authorList>
            <person name="Takahashi A."/>
            <person name="Kojima H."/>
            <person name="Watanabe M."/>
            <person name="Fukui M."/>
        </authorList>
    </citation>
    <scope>NUCLEOTIDE SEQUENCE</scope>
    <source>
        <strain evidence="2">SF6</strain>
    </source>
</reference>
<proteinExistence type="predicted"/>
<organism evidence="2 3">
    <name type="scientific">Pseudodesulfovibrio sediminis</name>
    <dbReference type="NCBI Taxonomy" id="2810563"/>
    <lineage>
        <taxon>Bacteria</taxon>
        <taxon>Pseudomonadati</taxon>
        <taxon>Thermodesulfobacteriota</taxon>
        <taxon>Desulfovibrionia</taxon>
        <taxon>Desulfovibrionales</taxon>
        <taxon>Desulfovibrionaceae</taxon>
    </lineage>
</organism>
<name>A0ABN6EWQ0_9BACT</name>
<protein>
    <recommendedName>
        <fullName evidence="1">DUF2087 domain-containing protein</fullName>
    </recommendedName>
</protein>
<dbReference type="InterPro" id="IPR018656">
    <property type="entry name" value="DUF2087"/>
</dbReference>